<evidence type="ECO:0000313" key="3">
    <source>
        <dbReference type="EMBL" id="PWN22613.1"/>
    </source>
</evidence>
<evidence type="ECO:0000313" key="4">
    <source>
        <dbReference type="Proteomes" id="UP000245942"/>
    </source>
</evidence>
<keyword evidence="3" id="KW-0808">Transferase</keyword>
<dbReference type="PANTHER" id="PTHR12224">
    <property type="entry name" value="BETA-1,4-MANNOSYL-GLYCOPROTEIN BETA-1,4-N-ACETYLGLUCOSAMINYL-TRANSFERASE"/>
    <property type="match status" value="1"/>
</dbReference>
<dbReference type="PANTHER" id="PTHR12224:SF0">
    <property type="entry name" value="BETA-1,4-MANNOSYL-GLYCOPROTEIN 4-BETA-N-ACETYLGLUCOSAMINYLTRANSFERASE"/>
    <property type="match status" value="1"/>
</dbReference>
<dbReference type="OrthoDB" id="6474464at2759"/>
<feature type="chain" id="PRO_5016285327" evidence="2">
    <location>
        <begin position="25"/>
        <end position="381"/>
    </location>
</feature>
<dbReference type="GO" id="GO:0006044">
    <property type="term" value="P:N-acetylglucosamine metabolic process"/>
    <property type="evidence" value="ECO:0007669"/>
    <property type="project" value="TreeGrafter"/>
</dbReference>
<dbReference type="GO" id="GO:0016020">
    <property type="term" value="C:membrane"/>
    <property type="evidence" value="ECO:0007669"/>
    <property type="project" value="InterPro"/>
</dbReference>
<evidence type="ECO:0000256" key="1">
    <source>
        <dbReference type="SAM" id="MobiDB-lite"/>
    </source>
</evidence>
<dbReference type="STRING" id="1684307.A0A316UFE6"/>
<proteinExistence type="predicted"/>
<organism evidence="3 4">
    <name type="scientific">Pseudomicrostroma glucosiphilum</name>
    <dbReference type="NCBI Taxonomy" id="1684307"/>
    <lineage>
        <taxon>Eukaryota</taxon>
        <taxon>Fungi</taxon>
        <taxon>Dikarya</taxon>
        <taxon>Basidiomycota</taxon>
        <taxon>Ustilaginomycotina</taxon>
        <taxon>Exobasidiomycetes</taxon>
        <taxon>Microstromatales</taxon>
        <taxon>Microstromatales incertae sedis</taxon>
        <taxon>Pseudomicrostroma</taxon>
    </lineage>
</organism>
<dbReference type="InterPro" id="IPR006813">
    <property type="entry name" value="Glyco_trans_17"/>
</dbReference>
<keyword evidence="4" id="KW-1185">Reference proteome</keyword>
<protein>
    <submittedName>
        <fullName evidence="3">Glycosyl transferase</fullName>
    </submittedName>
</protein>
<dbReference type="EMBL" id="KZ819322">
    <property type="protein sequence ID" value="PWN22613.1"/>
    <property type="molecule type" value="Genomic_DNA"/>
</dbReference>
<dbReference type="RefSeq" id="XP_025349773.1">
    <property type="nucleotide sequence ID" value="XM_025495634.1"/>
</dbReference>
<evidence type="ECO:0000256" key="2">
    <source>
        <dbReference type="SAM" id="SignalP"/>
    </source>
</evidence>
<gene>
    <name evidence="3" type="ORF">BCV69DRAFT_92153</name>
</gene>
<feature type="signal peptide" evidence="2">
    <location>
        <begin position="1"/>
        <end position="24"/>
    </location>
</feature>
<dbReference type="AlphaFoldDB" id="A0A316UFE6"/>
<feature type="compositionally biased region" description="Basic and acidic residues" evidence="1">
    <location>
        <begin position="372"/>
        <end position="381"/>
    </location>
</feature>
<name>A0A316UFE6_9BASI</name>
<sequence length="381" mass="43741">MLRGRRKSLLLLVLLCLFLIGLEARHHWQEVKDTLSYSTRPLWDRADGPTDIIPRLHEESLAPDSAEACQRHGWTLRPTKPLLVDVVLFSTEVELFEIRLRELSDVVDIFVVVESTHDLMGRERNLTFANRRGAFSQWESRLRYHLHQGRERTESDGFFRLVNELRGGVTAFLRDEVQPPEGSLILMADVDEIPSRATMKLLKACTAPLPIHLQMQNYIYSFEWVTDARSWRAQVHLYGEDFSYIHGKASEVAIADAGWHCSFCFRTLEEFVIKMRGASHANRLYDRADWQAMLSASRIQNKICSGQDIFDMLPEAYTWNELIRLWKGATKSSSAAHLPAAVIEQHERFAFLLPGGCLRAQQASGKPRRKGKPLDHDWSST</sequence>
<keyword evidence="2" id="KW-0732">Signal</keyword>
<dbReference type="GO" id="GO:0003830">
    <property type="term" value="F:beta-1,4-mannosylglycoprotein 4-beta-N-acetylglucosaminyltransferase activity"/>
    <property type="evidence" value="ECO:0007669"/>
    <property type="project" value="InterPro"/>
</dbReference>
<dbReference type="Pfam" id="PF04724">
    <property type="entry name" value="Glyco_transf_17"/>
    <property type="match status" value="1"/>
</dbReference>
<accession>A0A316UFE6</accession>
<dbReference type="Proteomes" id="UP000245942">
    <property type="component" value="Unassembled WGS sequence"/>
</dbReference>
<reference evidence="3 4" key="1">
    <citation type="journal article" date="2018" name="Mol. Biol. Evol.">
        <title>Broad Genomic Sampling Reveals a Smut Pathogenic Ancestry of the Fungal Clade Ustilaginomycotina.</title>
        <authorList>
            <person name="Kijpornyongpan T."/>
            <person name="Mondo S.J."/>
            <person name="Barry K."/>
            <person name="Sandor L."/>
            <person name="Lee J."/>
            <person name="Lipzen A."/>
            <person name="Pangilinan J."/>
            <person name="LaButti K."/>
            <person name="Hainaut M."/>
            <person name="Henrissat B."/>
            <person name="Grigoriev I.V."/>
            <person name="Spatafora J.W."/>
            <person name="Aime M.C."/>
        </authorList>
    </citation>
    <scope>NUCLEOTIDE SEQUENCE [LARGE SCALE GENOMIC DNA]</scope>
    <source>
        <strain evidence="3 4">MCA 4718</strain>
    </source>
</reference>
<dbReference type="GeneID" id="37017368"/>
<feature type="region of interest" description="Disordered" evidence="1">
    <location>
        <begin position="362"/>
        <end position="381"/>
    </location>
</feature>